<dbReference type="Gene3D" id="1.20.1280.290">
    <property type="match status" value="2"/>
</dbReference>
<keyword evidence="3 5" id="KW-1133">Transmembrane helix</keyword>
<dbReference type="VEuPathDB" id="FungiDB:SJAG_04787"/>
<organism evidence="6 7">
    <name type="scientific">Schizosaccharomyces japonicus (strain yFS275 / FY16936)</name>
    <name type="common">Fission yeast</name>
    <dbReference type="NCBI Taxonomy" id="402676"/>
    <lineage>
        <taxon>Eukaryota</taxon>
        <taxon>Fungi</taxon>
        <taxon>Dikarya</taxon>
        <taxon>Ascomycota</taxon>
        <taxon>Taphrinomycotina</taxon>
        <taxon>Schizosaccharomycetes</taxon>
        <taxon>Schizosaccharomycetales</taxon>
        <taxon>Schizosaccharomycetaceae</taxon>
        <taxon>Schizosaccharomyces</taxon>
    </lineage>
</organism>
<dbReference type="PANTHER" id="PTHR16201:SF37">
    <property type="entry name" value="PQ-LOOP REPEAT-CONTAINING PROTEIN"/>
    <property type="match status" value="1"/>
</dbReference>
<dbReference type="AlphaFoldDB" id="B6K7S1"/>
<dbReference type="RefSeq" id="XP_002175868.1">
    <property type="nucleotide sequence ID" value="XM_002175832.2"/>
</dbReference>
<evidence type="ECO:0000256" key="3">
    <source>
        <dbReference type="ARBA" id="ARBA00022989"/>
    </source>
</evidence>
<name>B6K7S1_SCHJY</name>
<gene>
    <name evidence="6" type="ORF">SJAG_04787</name>
</gene>
<feature type="transmembrane region" description="Helical" evidence="5">
    <location>
        <begin position="203"/>
        <end position="223"/>
    </location>
</feature>
<dbReference type="PANTHER" id="PTHR16201">
    <property type="entry name" value="SEVEN TRANSMEMBRANE PROTEIN 1-RELATED"/>
    <property type="match status" value="1"/>
</dbReference>
<dbReference type="InterPro" id="IPR006603">
    <property type="entry name" value="PQ-loop_rpt"/>
</dbReference>
<evidence type="ECO:0000256" key="2">
    <source>
        <dbReference type="ARBA" id="ARBA00022692"/>
    </source>
</evidence>
<evidence type="ECO:0000256" key="5">
    <source>
        <dbReference type="SAM" id="Phobius"/>
    </source>
</evidence>
<dbReference type="GeneID" id="7049373"/>
<evidence type="ECO:0000256" key="1">
    <source>
        <dbReference type="ARBA" id="ARBA00004141"/>
    </source>
</evidence>
<evidence type="ECO:0000313" key="6">
    <source>
        <dbReference type="EMBL" id="EEB09575.1"/>
    </source>
</evidence>
<feature type="transmembrane region" description="Helical" evidence="5">
    <location>
        <begin position="14"/>
        <end position="36"/>
    </location>
</feature>
<feature type="transmembrane region" description="Helical" evidence="5">
    <location>
        <begin position="48"/>
        <end position="68"/>
    </location>
</feature>
<dbReference type="Pfam" id="PF04193">
    <property type="entry name" value="PQ-loop"/>
    <property type="match status" value="2"/>
</dbReference>
<dbReference type="JaponicusDB" id="SJAG_04787"/>
<dbReference type="EMBL" id="KE651168">
    <property type="protein sequence ID" value="EEB09575.1"/>
    <property type="molecule type" value="Genomic_DNA"/>
</dbReference>
<dbReference type="OrthoDB" id="407617at2759"/>
<proteinExistence type="predicted"/>
<dbReference type="Proteomes" id="UP000001744">
    <property type="component" value="Unassembled WGS sequence"/>
</dbReference>
<keyword evidence="7" id="KW-1185">Reference proteome</keyword>
<dbReference type="HOGENOM" id="CLU_040201_1_0_1"/>
<evidence type="ECO:0000313" key="7">
    <source>
        <dbReference type="Proteomes" id="UP000001744"/>
    </source>
</evidence>
<dbReference type="STRING" id="402676.B6K7S1"/>
<comment type="subcellular location">
    <subcellularLocation>
        <location evidence="1">Membrane</location>
        <topology evidence="1">Multi-pass membrane protein</topology>
    </subcellularLocation>
</comment>
<feature type="transmembrane region" description="Helical" evidence="5">
    <location>
        <begin position="109"/>
        <end position="131"/>
    </location>
</feature>
<feature type="transmembrane region" description="Helical" evidence="5">
    <location>
        <begin position="137"/>
        <end position="159"/>
    </location>
</feature>
<evidence type="ECO:0000256" key="4">
    <source>
        <dbReference type="ARBA" id="ARBA00023136"/>
    </source>
</evidence>
<dbReference type="OMA" id="IDWNGAF"/>
<keyword evidence="2 5" id="KW-0812">Transmembrane</keyword>
<keyword evidence="4 5" id="KW-0472">Membrane</keyword>
<accession>B6K7S1</accession>
<feature type="transmembrane region" description="Helical" evidence="5">
    <location>
        <begin position="171"/>
        <end position="191"/>
    </location>
</feature>
<dbReference type="InterPro" id="IPR051415">
    <property type="entry name" value="LAAT-1"/>
</dbReference>
<reference evidence="6 7" key="1">
    <citation type="journal article" date="2011" name="Science">
        <title>Comparative functional genomics of the fission yeasts.</title>
        <authorList>
            <person name="Rhind N."/>
            <person name="Chen Z."/>
            <person name="Yassour M."/>
            <person name="Thompson D.A."/>
            <person name="Haas B.J."/>
            <person name="Habib N."/>
            <person name="Wapinski I."/>
            <person name="Roy S."/>
            <person name="Lin M.F."/>
            <person name="Heiman D.I."/>
            <person name="Young S.K."/>
            <person name="Furuya K."/>
            <person name="Guo Y."/>
            <person name="Pidoux A."/>
            <person name="Chen H.M."/>
            <person name="Robbertse B."/>
            <person name="Goldberg J.M."/>
            <person name="Aoki K."/>
            <person name="Bayne E.H."/>
            <person name="Berlin A.M."/>
            <person name="Desjardins C.A."/>
            <person name="Dobbs E."/>
            <person name="Dukaj L."/>
            <person name="Fan L."/>
            <person name="FitzGerald M.G."/>
            <person name="French C."/>
            <person name="Gujja S."/>
            <person name="Hansen K."/>
            <person name="Keifenheim D."/>
            <person name="Levin J.Z."/>
            <person name="Mosher R.A."/>
            <person name="Mueller C.A."/>
            <person name="Pfiffner J."/>
            <person name="Priest M."/>
            <person name="Russ C."/>
            <person name="Smialowska A."/>
            <person name="Swoboda P."/>
            <person name="Sykes S.M."/>
            <person name="Vaughn M."/>
            <person name="Vengrova S."/>
            <person name="Yoder R."/>
            <person name="Zeng Q."/>
            <person name="Allshire R."/>
            <person name="Baulcombe D."/>
            <person name="Birren B.W."/>
            <person name="Brown W."/>
            <person name="Ekwall K."/>
            <person name="Kellis M."/>
            <person name="Leatherwood J."/>
            <person name="Levin H."/>
            <person name="Margalit H."/>
            <person name="Martienssen R."/>
            <person name="Nieduszynski C.A."/>
            <person name="Spatafora J.W."/>
            <person name="Friedman N."/>
            <person name="Dalgaard J.Z."/>
            <person name="Baumann P."/>
            <person name="Niki H."/>
            <person name="Regev A."/>
            <person name="Nusbaum C."/>
        </authorList>
    </citation>
    <scope>NUCLEOTIDE SEQUENCE [LARGE SCALE GENOMIC DNA]</scope>
    <source>
        <strain evidence="7">yFS275 / FY16936</strain>
    </source>
</reference>
<sequence length="275" mass="30710">MSTENASGTSPNKAVATTLAIIATVCWCVQLIPQIIKNHRAKSTEGLDTLFMLSWVVASIFMAIYNFTQNLNIALKLQPELFHVLALITWFQCLVYGERWSRKRASMAVIVCIASSVGIQLVAILLIKMGIRRGVTWPTILVGVIMTISVNVGFVPQYIEILKARYVRGISYLFLFIDSSGALLSFISLPFEKWDVLAAVDYGLLYILEIGIFVMAFIFNYIYRGRLARSSDEGDQTKTSMASNEVMNEEQVIGFELQPPTKQPVAYTLTNTESP</sequence>
<dbReference type="GO" id="GO:0016020">
    <property type="term" value="C:membrane"/>
    <property type="evidence" value="ECO:0000318"/>
    <property type="project" value="GO_Central"/>
</dbReference>
<protein>
    <submittedName>
        <fullName evidence="6">PQ loop protein</fullName>
    </submittedName>
</protein>
<dbReference type="eggNOG" id="KOG2913">
    <property type="taxonomic scope" value="Eukaryota"/>
</dbReference>
<feature type="transmembrane region" description="Helical" evidence="5">
    <location>
        <begin position="80"/>
        <end position="97"/>
    </location>
</feature>
<dbReference type="SMART" id="SM00679">
    <property type="entry name" value="CTNS"/>
    <property type="match status" value="2"/>
</dbReference>